<feature type="compositionally biased region" description="Polar residues" evidence="1">
    <location>
        <begin position="489"/>
        <end position="501"/>
    </location>
</feature>
<evidence type="ECO:0000313" key="2">
    <source>
        <dbReference type="EMBL" id="KTB29825.1"/>
    </source>
</evidence>
<proteinExistence type="predicted"/>
<dbReference type="eggNOG" id="KOG3720">
    <property type="taxonomic scope" value="Eukaryota"/>
</dbReference>
<dbReference type="AlphaFoldDB" id="A0A0W0F0P8"/>
<dbReference type="PANTHER" id="PTHR11567">
    <property type="entry name" value="ACID PHOSPHATASE-RELATED"/>
    <property type="match status" value="1"/>
</dbReference>
<gene>
    <name evidence="2" type="ORF">WG66_17605</name>
</gene>
<sequence>MSNNIGTVIISRHGDRTHYFQDPKTYKGFFTKITPLGLVESNKLGRDLRSIYVNPESRSHIQGIHSDLADNKQIQVLSKSGGEGNVIFDSTIALLQGLYPPNPRNRITLANGTDIVAPLNGHQYIAVETVEPKNNRALEPWTDCPNFQQHIREFYNSDEFRAVAKDNEDFLGSLEPFVFGRPTKLENAWNIYDFMNTQLTYNQTYAYRLPPHVIEKIRSLADFHENGVFSDKMSSGIGNIAGRSLMALVLTALDRMGFSDDPLKFTLIETGYQSFISFFHEIEAVKEDSELEAIPEFSSAIALELHETHPPDVRAMLRLKFKNGTEEDFKTIHAYGHRGDIPLTEFIYRAKPGVIENNEEWARVCGVRGGWDVTTALADSTAATVPSPSLIIPLILLAVFFVFGRRWVKIASPPHLASVISHCGCNCAKGKSKEDELYEQQVYEEMNRDRELFLQPRESPQMQMSEKKDGEIRSSSGHGHGHSRAGSGPLQQPQARDSSLPPSLRPGYTSSSPPTAGSALHSQTQTQTQTQGEIPFNIRDKSNIL</sequence>
<dbReference type="EMBL" id="LATX01002411">
    <property type="protein sequence ID" value="KTB29825.1"/>
    <property type="molecule type" value="Genomic_DNA"/>
</dbReference>
<name>A0A0W0F0P8_MONRR</name>
<feature type="region of interest" description="Disordered" evidence="1">
    <location>
        <begin position="453"/>
        <end position="545"/>
    </location>
</feature>
<dbReference type="GO" id="GO:0016791">
    <property type="term" value="F:phosphatase activity"/>
    <property type="evidence" value="ECO:0007669"/>
    <property type="project" value="TreeGrafter"/>
</dbReference>
<dbReference type="Gene3D" id="3.40.50.1240">
    <property type="entry name" value="Phosphoglycerate mutase-like"/>
    <property type="match status" value="1"/>
</dbReference>
<reference evidence="2 3" key="1">
    <citation type="submission" date="2015-12" db="EMBL/GenBank/DDBJ databases">
        <title>Draft genome sequence of Moniliophthora roreri, the causal agent of frosty pod rot of cacao.</title>
        <authorList>
            <person name="Aime M.C."/>
            <person name="Diaz-Valderrama J.R."/>
            <person name="Kijpornyongpan T."/>
            <person name="Phillips-Mora W."/>
        </authorList>
    </citation>
    <scope>NUCLEOTIDE SEQUENCE [LARGE SCALE GENOMIC DNA]</scope>
    <source>
        <strain evidence="2 3">MCA 2952</strain>
    </source>
</reference>
<organism evidence="2 3">
    <name type="scientific">Moniliophthora roreri</name>
    <name type="common">Frosty pod rot fungus</name>
    <name type="synonym">Monilia roreri</name>
    <dbReference type="NCBI Taxonomy" id="221103"/>
    <lineage>
        <taxon>Eukaryota</taxon>
        <taxon>Fungi</taxon>
        <taxon>Dikarya</taxon>
        <taxon>Basidiomycota</taxon>
        <taxon>Agaricomycotina</taxon>
        <taxon>Agaricomycetes</taxon>
        <taxon>Agaricomycetidae</taxon>
        <taxon>Agaricales</taxon>
        <taxon>Marasmiineae</taxon>
        <taxon>Marasmiaceae</taxon>
        <taxon>Moniliophthora</taxon>
    </lineage>
</organism>
<dbReference type="SUPFAM" id="SSF53254">
    <property type="entry name" value="Phosphoglycerate mutase-like"/>
    <property type="match status" value="1"/>
</dbReference>
<dbReference type="InterPro" id="IPR029033">
    <property type="entry name" value="His_PPase_superfam"/>
</dbReference>
<dbReference type="Proteomes" id="UP000054988">
    <property type="component" value="Unassembled WGS sequence"/>
</dbReference>
<evidence type="ECO:0000313" key="3">
    <source>
        <dbReference type="Proteomes" id="UP000054988"/>
    </source>
</evidence>
<accession>A0A0W0F0P8</accession>
<protein>
    <recommendedName>
        <fullName evidence="4">Phosphoglycerate mutase-like protein</fullName>
    </recommendedName>
</protein>
<dbReference type="PANTHER" id="PTHR11567:SF142">
    <property type="entry name" value="PHOSPHOGLYCERATE MUTASE-LIKE PROTEIN"/>
    <property type="match status" value="1"/>
</dbReference>
<comment type="caution">
    <text evidence="2">The sequence shown here is derived from an EMBL/GenBank/DDBJ whole genome shotgun (WGS) entry which is preliminary data.</text>
</comment>
<evidence type="ECO:0000256" key="1">
    <source>
        <dbReference type="SAM" id="MobiDB-lite"/>
    </source>
</evidence>
<dbReference type="InterPro" id="IPR050645">
    <property type="entry name" value="Histidine_acid_phosphatase"/>
</dbReference>
<evidence type="ECO:0008006" key="4">
    <source>
        <dbReference type="Google" id="ProtNLM"/>
    </source>
</evidence>